<proteinExistence type="predicted"/>
<name>A0ACB7TQJ2_HYAAI</name>
<organism evidence="1 2">
    <name type="scientific">Hyalomma asiaticum</name>
    <name type="common">Tick</name>
    <dbReference type="NCBI Taxonomy" id="266040"/>
    <lineage>
        <taxon>Eukaryota</taxon>
        <taxon>Metazoa</taxon>
        <taxon>Ecdysozoa</taxon>
        <taxon>Arthropoda</taxon>
        <taxon>Chelicerata</taxon>
        <taxon>Arachnida</taxon>
        <taxon>Acari</taxon>
        <taxon>Parasitiformes</taxon>
        <taxon>Ixodida</taxon>
        <taxon>Ixodoidea</taxon>
        <taxon>Ixodidae</taxon>
        <taxon>Hyalomminae</taxon>
        <taxon>Hyalomma</taxon>
    </lineage>
</organism>
<evidence type="ECO:0000313" key="2">
    <source>
        <dbReference type="Proteomes" id="UP000821845"/>
    </source>
</evidence>
<dbReference type="Proteomes" id="UP000821845">
    <property type="component" value="Chromosome 1"/>
</dbReference>
<evidence type="ECO:0000313" key="1">
    <source>
        <dbReference type="EMBL" id="KAH6947632.1"/>
    </source>
</evidence>
<sequence>MDSVACADYLVVSQILDYLPVSDLFNTSEVCRLWKDISLGLLRRKLRYLCYCHIKPEEKCPITANGLPKFLDDFCRDLRRFIQIAKQAGCSPTFGFLSYSSNPKDEKAVVQQVQSQLSPRCVVVYHRSKTITMRPRDDPTKACSVHRGITGAFLFGPSPPTPCHRHLSSSSNSNRSSSNPAAVGQAGSSKSCPATEARDVPAPPYRRQCNFKRSRLQRLSKLLRRAVLGRRAADPCLRNVAPGVMLFHSFRIPMEDGHCLTTHWREEHTGRVVAVSFMRLFQALVELFPQVPVMSISGEFLSDEELLLMGEPPTKRKRSSLEDDSAEDSSDSESSSDGQLGDKKRWSEGDTTISDLLRSCASSLSMAVSSREVNWFTHLVKPPHEAQEDLPHVPKFFAVEAMLARNVEIMVMPSTEVLGLDCDSYAGHRARLFPGADGELLVFVVAKETLSECSTRQGSPGRLGDPHQTAVVFRCNGGRHLCRCGSYWTRLCSDATCDPLIKEVLEKGTLCNPRNAEAAYTSDEAIQREVAQRAIYQRGYTGSIGHTPEVVLLRNAMEDLRPERDQHSFAAFAETGDTDAVKYGGGEEHCRSPCTASSDQVCQINDCLPVCNDTGFGHRHAASRATWDVLDCVLEKQVARGSKAVLRGISPARWLQGSLFTFVEPRRLWRQLAKPPTEKAAILFDDAESHRGHMERWTGRCLQAHAIYGCL</sequence>
<comment type="caution">
    <text evidence="1">The sequence shown here is derived from an EMBL/GenBank/DDBJ whole genome shotgun (WGS) entry which is preliminary data.</text>
</comment>
<reference evidence="1" key="1">
    <citation type="submission" date="2020-05" db="EMBL/GenBank/DDBJ databases">
        <title>Large-scale comparative analyses of tick genomes elucidate their genetic diversity and vector capacities.</title>
        <authorList>
            <person name="Jia N."/>
            <person name="Wang J."/>
            <person name="Shi W."/>
            <person name="Du L."/>
            <person name="Sun Y."/>
            <person name="Zhan W."/>
            <person name="Jiang J."/>
            <person name="Wang Q."/>
            <person name="Zhang B."/>
            <person name="Ji P."/>
            <person name="Sakyi L.B."/>
            <person name="Cui X."/>
            <person name="Yuan T."/>
            <person name="Jiang B."/>
            <person name="Yang W."/>
            <person name="Lam T.T.-Y."/>
            <person name="Chang Q."/>
            <person name="Ding S."/>
            <person name="Wang X."/>
            <person name="Zhu J."/>
            <person name="Ruan X."/>
            <person name="Zhao L."/>
            <person name="Wei J."/>
            <person name="Que T."/>
            <person name="Du C."/>
            <person name="Cheng J."/>
            <person name="Dai P."/>
            <person name="Han X."/>
            <person name="Huang E."/>
            <person name="Gao Y."/>
            <person name="Liu J."/>
            <person name="Shao H."/>
            <person name="Ye R."/>
            <person name="Li L."/>
            <person name="Wei W."/>
            <person name="Wang X."/>
            <person name="Wang C."/>
            <person name="Yang T."/>
            <person name="Huo Q."/>
            <person name="Li W."/>
            <person name="Guo W."/>
            <person name="Chen H."/>
            <person name="Zhou L."/>
            <person name="Ni X."/>
            <person name="Tian J."/>
            <person name="Zhou Y."/>
            <person name="Sheng Y."/>
            <person name="Liu T."/>
            <person name="Pan Y."/>
            <person name="Xia L."/>
            <person name="Li J."/>
            <person name="Zhao F."/>
            <person name="Cao W."/>
        </authorList>
    </citation>
    <scope>NUCLEOTIDE SEQUENCE</scope>
    <source>
        <strain evidence="1">Hyas-2018</strain>
    </source>
</reference>
<dbReference type="EMBL" id="CM023481">
    <property type="protein sequence ID" value="KAH6947632.1"/>
    <property type="molecule type" value="Genomic_DNA"/>
</dbReference>
<protein>
    <submittedName>
        <fullName evidence="1">Uncharacterized protein</fullName>
    </submittedName>
</protein>
<gene>
    <name evidence="1" type="ORF">HPB50_020338</name>
</gene>
<accession>A0ACB7TQJ2</accession>
<keyword evidence="2" id="KW-1185">Reference proteome</keyword>